<dbReference type="EMBL" id="ACHB01000069">
    <property type="protein sequence ID" value="EEI91468.1"/>
    <property type="molecule type" value="Genomic_DNA"/>
</dbReference>
<comment type="caution">
    <text evidence="2">The sequence shown here is derived from an EMBL/GenBank/DDBJ whole genome shotgun (WGS) entry which is preliminary data.</text>
</comment>
<keyword evidence="1" id="KW-1133">Transmembrane helix</keyword>
<name>C2FZM2_SPHSI</name>
<protein>
    <recommendedName>
        <fullName evidence="4">Lipoprotein</fullName>
    </recommendedName>
</protein>
<keyword evidence="1" id="KW-0812">Transmembrane</keyword>
<feature type="transmembrane region" description="Helical" evidence="1">
    <location>
        <begin position="6"/>
        <end position="25"/>
    </location>
</feature>
<dbReference type="PROSITE" id="PS51257">
    <property type="entry name" value="PROKAR_LIPOPROTEIN"/>
    <property type="match status" value="1"/>
</dbReference>
<organism evidence="2 3">
    <name type="scientific">Sphingobacterium spiritivorum ATCC 33300</name>
    <dbReference type="NCBI Taxonomy" id="525372"/>
    <lineage>
        <taxon>Bacteria</taxon>
        <taxon>Pseudomonadati</taxon>
        <taxon>Bacteroidota</taxon>
        <taxon>Sphingobacteriia</taxon>
        <taxon>Sphingobacteriales</taxon>
        <taxon>Sphingobacteriaceae</taxon>
        <taxon>Sphingobacterium</taxon>
    </lineage>
</organism>
<evidence type="ECO:0000313" key="2">
    <source>
        <dbReference type="EMBL" id="EEI91468.1"/>
    </source>
</evidence>
<evidence type="ECO:0008006" key="4">
    <source>
        <dbReference type="Google" id="ProtNLM"/>
    </source>
</evidence>
<evidence type="ECO:0000313" key="3">
    <source>
        <dbReference type="Proteomes" id="UP000006241"/>
    </source>
</evidence>
<keyword evidence="1" id="KW-0472">Membrane</keyword>
<proteinExistence type="predicted"/>
<reference evidence="2 3" key="1">
    <citation type="submission" date="2009-01" db="EMBL/GenBank/DDBJ databases">
        <authorList>
            <person name="Qin X."/>
            <person name="Bachman B."/>
            <person name="Battles P."/>
            <person name="Bell A."/>
            <person name="Bess C."/>
            <person name="Bickham C."/>
            <person name="Chaboub L."/>
            <person name="Chen D."/>
            <person name="Coyle M."/>
            <person name="Deiros D.R."/>
            <person name="Dinh H."/>
            <person name="Forbes L."/>
            <person name="Fowler G."/>
            <person name="Francisco L."/>
            <person name="Fu Q."/>
            <person name="Gubbala S."/>
            <person name="Hale W."/>
            <person name="Han Y."/>
            <person name="Hemphill L."/>
            <person name="Highlander S.K."/>
            <person name="Hirani K."/>
            <person name="Hogues M."/>
            <person name="Jackson L."/>
            <person name="Jakkamsetti A."/>
            <person name="Javaid M."/>
            <person name="Jiang H."/>
            <person name="Korchina V."/>
            <person name="Kovar C."/>
            <person name="Lara F."/>
            <person name="Lee S."/>
            <person name="Mata R."/>
            <person name="Mathew T."/>
            <person name="Moen C."/>
            <person name="Morales K."/>
            <person name="Munidasa M."/>
            <person name="Nazareth L."/>
            <person name="Ngo R."/>
            <person name="Nguyen L."/>
            <person name="Okwuonu G."/>
            <person name="Ongeri F."/>
            <person name="Patil S."/>
            <person name="Petrosino J."/>
            <person name="Pham C."/>
            <person name="Pham P."/>
            <person name="Pu L.-L."/>
            <person name="Puazo M."/>
            <person name="Raj R."/>
            <person name="Reid J."/>
            <person name="Rouhana J."/>
            <person name="Saada N."/>
            <person name="Shang Y."/>
            <person name="Simmons D."/>
            <person name="Thornton R."/>
            <person name="Warren J."/>
            <person name="Weissenberger G."/>
            <person name="Zhang J."/>
            <person name="Zhang L."/>
            <person name="Zhou C."/>
            <person name="Zhu D."/>
            <person name="Muzny D."/>
            <person name="Worley K."/>
            <person name="Gibbs R."/>
        </authorList>
    </citation>
    <scope>NUCLEOTIDE SEQUENCE [LARGE SCALE GENOMIC DNA]</scope>
    <source>
        <strain evidence="2 3">ATCC 33300</strain>
    </source>
</reference>
<dbReference type="RefSeq" id="WP_003008141.1">
    <property type="nucleotide sequence ID" value="NZ_GG668632.1"/>
</dbReference>
<accession>C2FZM2</accession>
<dbReference type="HOGENOM" id="CLU_899885_0_0_10"/>
<dbReference type="Proteomes" id="UP000006241">
    <property type="component" value="Unassembled WGS sequence"/>
</dbReference>
<dbReference type="AlphaFoldDB" id="C2FZM2"/>
<sequence>MKKNFVLYAIYYALSFALILVTVSCKKDSNISEKEALPLKTEKATYPPEEINVSCRNTERKITYGLDDQGCVSVWQTSYWYVANFKCPGNSYLLNLKNKETIKLYHEKLFCKQNNSYPVVQRGVYDPYESDPVLILNVFGVNSISSLESELSVFNQYSSTNFTVYILLSDGANRMNGTCFFGFESNGKSRTVGFYPANIPIYTYQSVPSVYFDNSEMLYVLKVKFTLPKLILNGVLNTLYNNGIPPQFSIDSYNSAHLTKQIFEQLDIYLPNTISSPYELAAYIRQSGLPSMMISPDIDLSLGTAPVRN</sequence>
<gene>
    <name evidence="2" type="ORF">HMPREF0765_2778</name>
</gene>
<evidence type="ECO:0000256" key="1">
    <source>
        <dbReference type="SAM" id="Phobius"/>
    </source>
</evidence>